<dbReference type="AlphaFoldDB" id="Q0I2B4"/>
<evidence type="ECO:0000313" key="2">
    <source>
        <dbReference type="EMBL" id="ABI24717.1"/>
    </source>
</evidence>
<protein>
    <recommendedName>
        <fullName evidence="1">Antitoxin VbhA domain-containing protein</fullName>
    </recommendedName>
</protein>
<reference evidence="2" key="1">
    <citation type="submission" date="2006-08" db="EMBL/GenBank/DDBJ databases">
        <title>Complete genome sequence of Haemophilus somnus 129PT.</title>
        <authorList>
            <person name="Copeland A."/>
            <person name="Lucas S."/>
            <person name="Lapidus A."/>
            <person name="Barry K."/>
            <person name="Glavina del Rio T."/>
            <person name="Hammon N."/>
            <person name="Dalin E."/>
            <person name="Tice H."/>
            <person name="Pitluck S."/>
            <person name="Brettin T.S."/>
            <person name="Bruce D."/>
            <person name="Challacombe J.F."/>
            <person name="Chertkov O."/>
            <person name="Detter J.C."/>
            <person name="Gilna P."/>
            <person name="Han S."/>
            <person name="Misra M."/>
            <person name="Tapia R."/>
            <person name="Thayer N.N."/>
            <person name="Xie G."/>
            <person name="Inzana T.J."/>
            <person name="Duncan A.J."/>
            <person name="Siddaramppa S."/>
            <person name="Richardson P."/>
        </authorList>
    </citation>
    <scope>NUCLEOTIDE SEQUENCE</scope>
    <source>
        <strain evidence="2">129PT</strain>
    </source>
</reference>
<dbReference type="EMBL" id="CP000436">
    <property type="protein sequence ID" value="ABI24717.1"/>
    <property type="molecule type" value="Genomic_DNA"/>
</dbReference>
<sequence length="83" mass="9187">MKRLSRATTAVDFISQATSGEIMISESEKEMRREAVEYAKASVGLEGITLSDGLLEIADKYIQGLLTREEFTKEYIIAVRAGV</sequence>
<dbReference type="Pfam" id="PF18495">
    <property type="entry name" value="VbhA"/>
    <property type="match status" value="1"/>
</dbReference>
<gene>
    <name evidence="2" type="ordered locus">HS_0440</name>
</gene>
<dbReference type="eggNOG" id="ENOG5031K14">
    <property type="taxonomic scope" value="Bacteria"/>
</dbReference>
<dbReference type="InterPro" id="IPR043038">
    <property type="entry name" value="VbhA_sf"/>
</dbReference>
<dbReference type="HOGENOM" id="CLU_193675_0_0_6"/>
<feature type="domain" description="Antitoxin VbhA" evidence="1">
    <location>
        <begin position="32"/>
        <end position="75"/>
    </location>
</feature>
<organism evidence="2">
    <name type="scientific">Histophilus somni (strain 129Pt)</name>
    <name type="common">Haemophilus somnus</name>
    <dbReference type="NCBI Taxonomy" id="205914"/>
    <lineage>
        <taxon>Bacteria</taxon>
        <taxon>Pseudomonadati</taxon>
        <taxon>Pseudomonadota</taxon>
        <taxon>Gammaproteobacteria</taxon>
        <taxon>Pasteurellales</taxon>
        <taxon>Pasteurellaceae</taxon>
        <taxon>Histophilus</taxon>
    </lineage>
</organism>
<accession>Q0I2B4</accession>
<dbReference type="Gene3D" id="1.10.8.1050">
    <property type="entry name" value="Antitoxin VbhA-like"/>
    <property type="match status" value="1"/>
</dbReference>
<dbReference type="InterPro" id="IPR033788">
    <property type="entry name" value="VbhA-like"/>
</dbReference>
<name>Q0I2B4_HISS1</name>
<dbReference type="CDD" id="cd11586">
    <property type="entry name" value="VbhA_like"/>
    <property type="match status" value="1"/>
</dbReference>
<evidence type="ECO:0000259" key="1">
    <source>
        <dbReference type="Pfam" id="PF18495"/>
    </source>
</evidence>
<dbReference type="KEGG" id="hso:HS_0440"/>
<proteinExistence type="predicted"/>
<dbReference type="InterPro" id="IPR041535">
    <property type="entry name" value="VbhA"/>
</dbReference>